<dbReference type="Proteomes" id="UP001596496">
    <property type="component" value="Unassembled WGS sequence"/>
</dbReference>
<dbReference type="EMBL" id="JBHTCG010000024">
    <property type="protein sequence ID" value="MFC7386124.1"/>
    <property type="molecule type" value="Genomic_DNA"/>
</dbReference>
<dbReference type="RefSeq" id="WP_380829936.1">
    <property type="nucleotide sequence ID" value="NZ_JBHTCG010000024.1"/>
</dbReference>
<evidence type="ECO:0000256" key="1">
    <source>
        <dbReference type="SAM" id="Phobius"/>
    </source>
</evidence>
<keyword evidence="1" id="KW-0812">Transmembrane</keyword>
<reference evidence="4" key="1">
    <citation type="journal article" date="2019" name="Int. J. Syst. Evol. Microbiol.">
        <title>The Global Catalogue of Microorganisms (GCM) 10K type strain sequencing project: providing services to taxonomists for standard genome sequencing and annotation.</title>
        <authorList>
            <consortium name="The Broad Institute Genomics Platform"/>
            <consortium name="The Broad Institute Genome Sequencing Center for Infectious Disease"/>
            <person name="Wu L."/>
            <person name="Ma J."/>
        </authorList>
    </citation>
    <scope>NUCLEOTIDE SEQUENCE [LARGE SCALE GENOMIC DNA]</scope>
    <source>
        <strain evidence="4">CECT 7649</strain>
    </source>
</reference>
<evidence type="ECO:0000259" key="2">
    <source>
        <dbReference type="Pfam" id="PF13400"/>
    </source>
</evidence>
<organism evidence="3 4">
    <name type="scientific">Sphaerisporangium rhizosphaerae</name>
    <dbReference type="NCBI Taxonomy" id="2269375"/>
    <lineage>
        <taxon>Bacteria</taxon>
        <taxon>Bacillati</taxon>
        <taxon>Actinomycetota</taxon>
        <taxon>Actinomycetes</taxon>
        <taxon>Streptosporangiales</taxon>
        <taxon>Streptosporangiaceae</taxon>
        <taxon>Sphaerisporangium</taxon>
    </lineage>
</organism>
<feature type="transmembrane region" description="Helical" evidence="1">
    <location>
        <begin position="23"/>
        <end position="44"/>
    </location>
</feature>
<evidence type="ECO:0000313" key="4">
    <source>
        <dbReference type="Proteomes" id="UP001596496"/>
    </source>
</evidence>
<keyword evidence="1" id="KW-1133">Transmembrane helix</keyword>
<dbReference type="InterPro" id="IPR021202">
    <property type="entry name" value="Rv3654c-like"/>
</dbReference>
<dbReference type="NCBIfam" id="TIGR03816">
    <property type="entry name" value="tadE_like_DECH"/>
    <property type="match status" value="1"/>
</dbReference>
<accession>A0ABW2P9T4</accession>
<proteinExistence type="predicted"/>
<keyword evidence="1" id="KW-0472">Membrane</keyword>
<feature type="domain" description="Putative Flp pilus-assembly TadG-like N-terminal" evidence="2">
    <location>
        <begin position="19"/>
        <end position="66"/>
    </location>
</feature>
<evidence type="ECO:0000313" key="3">
    <source>
        <dbReference type="EMBL" id="MFC7386124.1"/>
    </source>
</evidence>
<comment type="caution">
    <text evidence="3">The sequence shown here is derived from an EMBL/GenBank/DDBJ whole genome shotgun (WGS) entry which is preliminary data.</text>
</comment>
<dbReference type="Pfam" id="PF13400">
    <property type="entry name" value="Tad"/>
    <property type="match status" value="1"/>
</dbReference>
<protein>
    <submittedName>
        <fullName evidence="3">Rv3654c family TadE-like protein</fullName>
    </submittedName>
</protein>
<gene>
    <name evidence="3" type="ORF">ACFQSB_28220</name>
</gene>
<name>A0ABW2P9T4_9ACTN</name>
<sequence length="126" mass="13345">MVRAWSVVEVGRRVGSDRGAGTVWVVALMTLIWFTAGALVLVGVARTARHHAQSAADLSALAAARQAMASPETACRHARDLASANDASITKCHVEGAVVIVRVEVPLRLPWFGDRHASAEARAGPR</sequence>
<keyword evidence="4" id="KW-1185">Reference proteome</keyword>
<dbReference type="InterPro" id="IPR028087">
    <property type="entry name" value="Tad_N"/>
</dbReference>